<dbReference type="OMA" id="SERAHEC"/>
<organism evidence="2 3">
    <name type="scientific">Plasmopara halstedii</name>
    <name type="common">Downy mildew of sunflower</name>
    <dbReference type="NCBI Taxonomy" id="4781"/>
    <lineage>
        <taxon>Eukaryota</taxon>
        <taxon>Sar</taxon>
        <taxon>Stramenopiles</taxon>
        <taxon>Oomycota</taxon>
        <taxon>Peronosporomycetes</taxon>
        <taxon>Peronosporales</taxon>
        <taxon>Peronosporaceae</taxon>
        <taxon>Plasmopara</taxon>
    </lineage>
</organism>
<dbReference type="AlphaFoldDB" id="A0A0P1AK53"/>
<dbReference type="InterPro" id="IPR027482">
    <property type="entry name" value="Sec1-like_dom2"/>
</dbReference>
<evidence type="ECO:0000313" key="2">
    <source>
        <dbReference type="EMBL" id="CEG41253.1"/>
    </source>
</evidence>
<keyword evidence="3" id="KW-1185">Reference proteome</keyword>
<name>A0A0P1AK53_PLAHL</name>
<evidence type="ECO:0000256" key="1">
    <source>
        <dbReference type="ARBA" id="ARBA00009884"/>
    </source>
</evidence>
<dbReference type="RefSeq" id="XP_024577622.1">
    <property type="nucleotide sequence ID" value="XM_024727001.1"/>
</dbReference>
<dbReference type="Gene3D" id="3.40.50.1910">
    <property type="match status" value="1"/>
</dbReference>
<dbReference type="Pfam" id="PF00995">
    <property type="entry name" value="Sec1"/>
    <property type="match status" value="1"/>
</dbReference>
<reference evidence="3" key="1">
    <citation type="submission" date="2014-09" db="EMBL/GenBank/DDBJ databases">
        <authorList>
            <person name="Sharma Rahul"/>
            <person name="Thines Marco"/>
        </authorList>
    </citation>
    <scope>NUCLEOTIDE SEQUENCE [LARGE SCALE GENOMIC DNA]</scope>
</reference>
<evidence type="ECO:0008006" key="4">
    <source>
        <dbReference type="Google" id="ProtNLM"/>
    </source>
</evidence>
<dbReference type="OrthoDB" id="549905at2759"/>
<dbReference type="GO" id="GO:0016192">
    <property type="term" value="P:vesicle-mediated transport"/>
    <property type="evidence" value="ECO:0007669"/>
    <property type="project" value="InterPro"/>
</dbReference>
<dbReference type="GeneID" id="36406667"/>
<dbReference type="InterPro" id="IPR036045">
    <property type="entry name" value="Sec1-like_sf"/>
</dbReference>
<proteinExistence type="inferred from homology"/>
<protein>
    <recommendedName>
        <fullName evidence="4">Sec1-like protein</fullName>
    </recommendedName>
</protein>
<dbReference type="EMBL" id="CCYD01000553">
    <property type="protein sequence ID" value="CEG41253.1"/>
    <property type="molecule type" value="Genomic_DNA"/>
</dbReference>
<accession>A0A0P1AK53</accession>
<dbReference type="InterPro" id="IPR001619">
    <property type="entry name" value="Sec1-like"/>
</dbReference>
<dbReference type="PANTHER" id="PTHR11679">
    <property type="entry name" value="VESICLE PROTEIN SORTING-ASSOCIATED"/>
    <property type="match status" value="1"/>
</dbReference>
<evidence type="ECO:0000313" key="3">
    <source>
        <dbReference type="Proteomes" id="UP000054928"/>
    </source>
</evidence>
<dbReference type="SUPFAM" id="SSF56815">
    <property type="entry name" value="Sec1/munc18-like (SM) proteins"/>
    <property type="match status" value="1"/>
</dbReference>
<comment type="similarity">
    <text evidence="1">Belongs to the STXBP/unc-18/SEC1 family.</text>
</comment>
<dbReference type="Proteomes" id="UP000054928">
    <property type="component" value="Unassembled WGS sequence"/>
</dbReference>
<sequence>MSSVVNLAEEVLNGVLQAAEHLRGAIIAAENGCIESLRWSGAMPLLLRDFGVQNVLSASDLLNCASSKELRHLLLLQETETVDHVALLLSDFLWNYEKALKRLLTLDVIHRLTICSSISEKAHECYDFSKAENNMKDSAMGTKISKEMKFHEFALEVKTNVTFEMEKREKLSLNEANDWDWNDLDTTRETFMGQNRVQVIHLPLSMVPLLYSKTSSPEPSVFVLSQPTCASAFPLLLHQVENNKLTAPTSPTKHDDVNRRKYLHVKNVVPEDIPSAFRCSMRLLAYTIAEIMFGARLDVKDRIFALGATSLKIGHTLLRILNEMQQDSTSQDQKSASILIIDRTTDVISPSSFGDSLLDRVLALLPQTPTKSIIQEDFGVVGSTTRQENVTEIYPLHGCEPTPLAALADTSSYQTSNFVSQIQWKGGANLCHPTIDNGLNVFRSLAFRPAKLALRDLDKRLQSIEQTLLQQGNIQATAVTRRPGEKVRGRDVVLRRISKILEAGEPMNLEHSSLIELGVIVLETLERMEKIQMRWNKCRERAVRHFELWKQGESEWILPEYADVMQRQIVATDEENFSLQESLILLVNAFARSSGTPLEDYTLQMVQKTLVEIVWQAVQKAPLSLQAVLPKLYTQLLPYIHTHGLQTKTDCDIEDDNWDWNENNVTPTTVEQFSHINDNKSKMVETRSIIETYVEKLMSILEDCKQQCAKLSDSNDSPRSLLAQLCSSIVDSCKAPVEEIEHVVDASEQLTRAGINLLKSGFSKFGFRGSSESAINGNRIGGSADVIIVFIVGGITFEEIQEVHDVLSENTKYQVILGGTAITNSDMIIEKLFTS</sequence>